<gene>
    <name evidence="1" type="ORF">H1R20_g12097</name>
</gene>
<organism evidence="1 2">
    <name type="scientific">Candolleomyces eurysporus</name>
    <dbReference type="NCBI Taxonomy" id="2828524"/>
    <lineage>
        <taxon>Eukaryota</taxon>
        <taxon>Fungi</taxon>
        <taxon>Dikarya</taxon>
        <taxon>Basidiomycota</taxon>
        <taxon>Agaricomycotina</taxon>
        <taxon>Agaricomycetes</taxon>
        <taxon>Agaricomycetidae</taxon>
        <taxon>Agaricales</taxon>
        <taxon>Agaricineae</taxon>
        <taxon>Psathyrellaceae</taxon>
        <taxon>Candolleomyces</taxon>
    </lineage>
</organism>
<name>A0A9W8J279_9AGAR</name>
<protein>
    <recommendedName>
        <fullName evidence="3">F-box domain-containing protein</fullName>
    </recommendedName>
</protein>
<feature type="non-terminal residue" evidence="1">
    <location>
        <position position="501"/>
    </location>
</feature>
<evidence type="ECO:0000313" key="2">
    <source>
        <dbReference type="Proteomes" id="UP001140091"/>
    </source>
</evidence>
<proteinExistence type="predicted"/>
<keyword evidence="2" id="KW-1185">Reference proteome</keyword>
<dbReference type="SUPFAM" id="SSF52047">
    <property type="entry name" value="RNI-like"/>
    <property type="match status" value="1"/>
</dbReference>
<comment type="caution">
    <text evidence="1">The sequence shown here is derived from an EMBL/GenBank/DDBJ whole genome shotgun (WGS) entry which is preliminary data.</text>
</comment>
<dbReference type="OrthoDB" id="3365698at2759"/>
<dbReference type="EMBL" id="JANBPK010001198">
    <property type="protein sequence ID" value="KAJ2924989.1"/>
    <property type="molecule type" value="Genomic_DNA"/>
</dbReference>
<reference evidence="1" key="1">
    <citation type="submission" date="2022-06" db="EMBL/GenBank/DDBJ databases">
        <title>Genome Sequence of Candolleomyces eurysporus.</title>
        <authorList>
            <person name="Buettner E."/>
        </authorList>
    </citation>
    <scope>NUCLEOTIDE SEQUENCE</scope>
    <source>
        <strain evidence="1">VTCC 930004</strain>
    </source>
</reference>
<evidence type="ECO:0000313" key="1">
    <source>
        <dbReference type="EMBL" id="KAJ2924989.1"/>
    </source>
</evidence>
<dbReference type="AlphaFoldDB" id="A0A9W8J279"/>
<evidence type="ECO:0008006" key="3">
    <source>
        <dbReference type="Google" id="ProtNLM"/>
    </source>
</evidence>
<sequence length="501" mass="56743">MVDSLPLELLERVFRLAHPEVNVFHKPEYEGGSSTWTLSAVSRSWRAAAIGAKSLWTKLLIEDPQKDASIPPAISRLCLALSRSAPLPFWVCIQHICLTSFEWGRDFDDGEGSQIDMIILSPILANAHRLEGFTAKLPTLLFQRFAMQQIPFPRLQALALDSGGLETSGLSGDETCVVDAPLLRNLELSALSRDRWTSTFLDNRRRSPRIKISWSQLTYFSFKYNVLDCEGFQGFYLFLSQMANLETFILQDDAVYHTRWPVQQGKPRYLFERLKTLRVFAAHSAMFSLLGTMRTPHLEHLNLELKNGSPFDGVLHREEYRGKGDMKGAWERAFVNGITGLLDTLESRSSVTSLGLWGFQTLPVVKIVKQLPSLRKLATKDLEEGLVDFLFSGWEQDLGTASASRSFPDLQSLTFEINIQAIENTHGTNERILQMIESRLQNRQEIKLEHVRIMYRGSGHSILKNAFLDPLAKWTDTSSPHRIGLDPVKIDGIHGELLFID</sequence>
<accession>A0A9W8J279</accession>
<dbReference type="Proteomes" id="UP001140091">
    <property type="component" value="Unassembled WGS sequence"/>
</dbReference>